<reference evidence="2 3" key="1">
    <citation type="journal article" date="2018" name="Sci. Data">
        <title>The draft genome sequence of cork oak.</title>
        <authorList>
            <person name="Ramos A.M."/>
            <person name="Usie A."/>
            <person name="Barbosa P."/>
            <person name="Barros P.M."/>
            <person name="Capote T."/>
            <person name="Chaves I."/>
            <person name="Simoes F."/>
            <person name="Abreu I."/>
            <person name="Carrasquinho I."/>
            <person name="Faro C."/>
            <person name="Guimaraes J.B."/>
            <person name="Mendonca D."/>
            <person name="Nobrega F."/>
            <person name="Rodrigues L."/>
            <person name="Saibo N.J.M."/>
            <person name="Varela M.C."/>
            <person name="Egas C."/>
            <person name="Matos J."/>
            <person name="Miguel C.M."/>
            <person name="Oliveira M.M."/>
            <person name="Ricardo C.P."/>
            <person name="Goncalves S."/>
        </authorList>
    </citation>
    <scope>NUCLEOTIDE SEQUENCE [LARGE SCALE GENOMIC DNA]</scope>
    <source>
        <strain evidence="3">cv. HL8</strain>
    </source>
</reference>
<name>A0AAW0L7D1_QUESU</name>
<evidence type="ECO:0000313" key="2">
    <source>
        <dbReference type="EMBL" id="KAK7847185.1"/>
    </source>
</evidence>
<dbReference type="PANTHER" id="PTHR47186">
    <property type="entry name" value="LEUCINE-RICH REPEAT-CONTAINING PROTEIN 57"/>
    <property type="match status" value="1"/>
</dbReference>
<evidence type="ECO:0000259" key="1">
    <source>
        <dbReference type="Pfam" id="PF25019"/>
    </source>
</evidence>
<keyword evidence="3" id="KW-1185">Reference proteome</keyword>
<comment type="caution">
    <text evidence="2">The sequence shown here is derived from an EMBL/GenBank/DDBJ whole genome shotgun (WGS) entry which is preliminary data.</text>
</comment>
<dbReference type="AlphaFoldDB" id="A0AAW0L7D1"/>
<gene>
    <name evidence="2" type="primary">RGA1_1</name>
    <name evidence="2" type="ORF">CFP56_006991</name>
</gene>
<feature type="domain" description="R13L1/DRL21-like LRR repeat region" evidence="1">
    <location>
        <begin position="3"/>
        <end position="96"/>
    </location>
</feature>
<dbReference type="Gene3D" id="3.80.10.10">
    <property type="entry name" value="Ribonuclease Inhibitor"/>
    <property type="match status" value="1"/>
</dbReference>
<protein>
    <submittedName>
        <fullName evidence="2">Disease resistance protein rga1</fullName>
    </submittedName>
</protein>
<dbReference type="SUPFAM" id="SSF52058">
    <property type="entry name" value="L domain-like"/>
    <property type="match status" value="1"/>
</dbReference>
<accession>A0AAW0L7D1</accession>
<dbReference type="PANTHER" id="PTHR47186:SF13">
    <property type="entry name" value="DISEASE RESISTANCE PROTEIN RGA3"/>
    <property type="match status" value="1"/>
</dbReference>
<dbReference type="Proteomes" id="UP000237347">
    <property type="component" value="Unassembled WGS sequence"/>
</dbReference>
<dbReference type="EMBL" id="PKMF04000145">
    <property type="protein sequence ID" value="KAK7847185.1"/>
    <property type="molecule type" value="Genomic_DNA"/>
</dbReference>
<proteinExistence type="predicted"/>
<dbReference type="Pfam" id="PF25019">
    <property type="entry name" value="LRR_R13L1-DRL21"/>
    <property type="match status" value="1"/>
</dbReference>
<evidence type="ECO:0000313" key="3">
    <source>
        <dbReference type="Proteomes" id="UP000237347"/>
    </source>
</evidence>
<dbReference type="InterPro" id="IPR032675">
    <property type="entry name" value="LRR_dom_sf"/>
</dbReference>
<organism evidence="2 3">
    <name type="scientific">Quercus suber</name>
    <name type="common">Cork oak</name>
    <dbReference type="NCBI Taxonomy" id="58331"/>
    <lineage>
        <taxon>Eukaryota</taxon>
        <taxon>Viridiplantae</taxon>
        <taxon>Streptophyta</taxon>
        <taxon>Embryophyta</taxon>
        <taxon>Tracheophyta</taxon>
        <taxon>Spermatophyta</taxon>
        <taxon>Magnoliopsida</taxon>
        <taxon>eudicotyledons</taxon>
        <taxon>Gunneridae</taxon>
        <taxon>Pentapetalae</taxon>
        <taxon>rosids</taxon>
        <taxon>fabids</taxon>
        <taxon>Fagales</taxon>
        <taxon>Fagaceae</taxon>
        <taxon>Quercus</taxon>
    </lineage>
</organism>
<dbReference type="InterPro" id="IPR056789">
    <property type="entry name" value="LRR_R13L1-DRL21"/>
</dbReference>
<sequence>MVECKATNMKQKQHLQELRLFWDAMLNDGCYDDMSLEGLQPHPNLKSLELQCYMGVRIPSWVSSLTNLVKFELSYNGRLQHLPPLNQLPFLKVVSLFFMEALEYISDEEDSGDAQN</sequence>